<reference evidence="1" key="1">
    <citation type="submission" date="2014-09" db="EMBL/GenBank/DDBJ databases">
        <authorList>
            <person name="Magalhaes I.L.F."/>
            <person name="Oliveira U."/>
            <person name="Santos F.R."/>
            <person name="Vidigal T.H.D.A."/>
            <person name="Brescovit A.D."/>
            <person name="Santos A.J."/>
        </authorList>
    </citation>
    <scope>NUCLEOTIDE SEQUENCE</scope>
    <source>
        <tissue evidence="1">Shoot tissue taken approximately 20 cm above the soil surface</tissue>
    </source>
</reference>
<dbReference type="EMBL" id="GBRH01274221">
    <property type="protein sequence ID" value="JAD23674.1"/>
    <property type="molecule type" value="Transcribed_RNA"/>
</dbReference>
<proteinExistence type="predicted"/>
<protein>
    <submittedName>
        <fullName evidence="1">Uncharacterized protein</fullName>
    </submittedName>
</protein>
<evidence type="ECO:0000313" key="1">
    <source>
        <dbReference type="EMBL" id="JAD23674.1"/>
    </source>
</evidence>
<accession>A0A0A8YD09</accession>
<name>A0A0A8YD09_ARUDO</name>
<sequence length="36" mass="4244">MSRCSPPSVKINYFFLMKFSLVTWCLSCKVCRSSFF</sequence>
<organism evidence="1">
    <name type="scientific">Arundo donax</name>
    <name type="common">Giant reed</name>
    <name type="synonym">Donax arundinaceus</name>
    <dbReference type="NCBI Taxonomy" id="35708"/>
    <lineage>
        <taxon>Eukaryota</taxon>
        <taxon>Viridiplantae</taxon>
        <taxon>Streptophyta</taxon>
        <taxon>Embryophyta</taxon>
        <taxon>Tracheophyta</taxon>
        <taxon>Spermatophyta</taxon>
        <taxon>Magnoliopsida</taxon>
        <taxon>Liliopsida</taxon>
        <taxon>Poales</taxon>
        <taxon>Poaceae</taxon>
        <taxon>PACMAD clade</taxon>
        <taxon>Arundinoideae</taxon>
        <taxon>Arundineae</taxon>
        <taxon>Arundo</taxon>
    </lineage>
</organism>
<reference evidence="1" key="2">
    <citation type="journal article" date="2015" name="Data Brief">
        <title>Shoot transcriptome of the giant reed, Arundo donax.</title>
        <authorList>
            <person name="Barrero R.A."/>
            <person name="Guerrero F.D."/>
            <person name="Moolhuijzen P."/>
            <person name="Goolsby J.A."/>
            <person name="Tidwell J."/>
            <person name="Bellgard S.E."/>
            <person name="Bellgard M.I."/>
        </authorList>
    </citation>
    <scope>NUCLEOTIDE SEQUENCE</scope>
    <source>
        <tissue evidence="1">Shoot tissue taken approximately 20 cm above the soil surface</tissue>
    </source>
</reference>
<dbReference type="AlphaFoldDB" id="A0A0A8YD09"/>